<dbReference type="GeneID" id="107766452"/>
<gene>
    <name evidence="3" type="primary">LOC107766452</name>
</gene>
<sequence length="351" mass="40074">MLDSWKRNKFYSKCKSTIRQMKTRIEMVRKKRNAMQKYLKNDIADLLKSGLDVNAYDRTEGLLVELNLLSCYDILEQYCDHVFSHLETMIQQRECPENCREAVASLMFAAARLADLPELRQLRTIFSERYGNSLEFYVSKQFAEKLKPVPHKKDMKVQLMQDIATESGIEWNSKALQQELYEQEHMSESGQNKESEAATFNHENARHHHTKSRVNTTESSSDSSLSCAHVAKVEYNGHVEAVEEAKTKPKSVRRKHVEPQSGDKNSGHENHSITNAKDEVPRQRTRDGPSGRTASLPVELEQISPAELMKGHTRANSFQPDMFGPNGLHPKVPNYDEVVARLADLSGKSKE</sequence>
<dbReference type="OrthoDB" id="29853at2759"/>
<protein>
    <recommendedName>
        <fullName evidence="4">IST1 homolog</fullName>
    </recommendedName>
</protein>
<dbReference type="Gene3D" id="1.20.1260.60">
    <property type="entry name" value="Vacuolar protein sorting-associated protein Ist1"/>
    <property type="match status" value="1"/>
</dbReference>
<dbReference type="STRING" id="4097.A0A1S3XM29"/>
<dbReference type="InterPro" id="IPR042277">
    <property type="entry name" value="IST1-like"/>
</dbReference>
<name>A0A1S3XM29_TOBAC</name>
<dbReference type="Pfam" id="PF03398">
    <property type="entry name" value="Ist1"/>
    <property type="match status" value="1"/>
</dbReference>
<dbReference type="FunFam" id="1.20.1260.60:FF:000002">
    <property type="entry name" value="Vacuolar protein sorting-associated protein IST1"/>
    <property type="match status" value="1"/>
</dbReference>
<keyword evidence="2" id="KW-1185">Reference proteome</keyword>
<dbReference type="AlphaFoldDB" id="A0A1S3XM29"/>
<dbReference type="PaxDb" id="4097-A0A1S3XM29"/>
<accession>A0A1S3XM29</accession>
<dbReference type="GO" id="GO:0008104">
    <property type="term" value="P:intracellular protein localization"/>
    <property type="evidence" value="ECO:0000318"/>
    <property type="project" value="GO_Central"/>
</dbReference>
<dbReference type="RefSeq" id="XP_016440722.1">
    <property type="nucleotide sequence ID" value="XM_016585236.1"/>
</dbReference>
<organism evidence="2 3">
    <name type="scientific">Nicotiana tabacum</name>
    <name type="common">Common tobacco</name>
    <dbReference type="NCBI Taxonomy" id="4097"/>
    <lineage>
        <taxon>Eukaryota</taxon>
        <taxon>Viridiplantae</taxon>
        <taxon>Streptophyta</taxon>
        <taxon>Embryophyta</taxon>
        <taxon>Tracheophyta</taxon>
        <taxon>Spermatophyta</taxon>
        <taxon>Magnoliopsida</taxon>
        <taxon>eudicotyledons</taxon>
        <taxon>Gunneridae</taxon>
        <taxon>Pentapetalae</taxon>
        <taxon>asterids</taxon>
        <taxon>lamiids</taxon>
        <taxon>Solanales</taxon>
        <taxon>Solanaceae</taxon>
        <taxon>Nicotianoideae</taxon>
        <taxon>Nicotianeae</taxon>
        <taxon>Nicotiana</taxon>
    </lineage>
</organism>
<evidence type="ECO:0000313" key="3">
    <source>
        <dbReference type="RefSeq" id="XP_016440722.1"/>
    </source>
</evidence>
<reference evidence="3" key="2">
    <citation type="submission" date="2025-08" db="UniProtKB">
        <authorList>
            <consortium name="RefSeq"/>
        </authorList>
    </citation>
    <scope>IDENTIFICATION</scope>
</reference>
<dbReference type="PANTHER" id="PTHR12161">
    <property type="entry name" value="IST1 FAMILY MEMBER"/>
    <property type="match status" value="1"/>
</dbReference>
<dbReference type="Proteomes" id="UP000790787">
    <property type="component" value="Chromosome 22"/>
</dbReference>
<dbReference type="InterPro" id="IPR005061">
    <property type="entry name" value="Ist1"/>
</dbReference>
<dbReference type="OMA" id="TQRECPE"/>
<proteinExistence type="inferred from homology"/>
<dbReference type="KEGG" id="nta:107766452"/>
<dbReference type="SMR" id="A0A1S3XM29"/>
<dbReference type="GO" id="GO:0015031">
    <property type="term" value="P:protein transport"/>
    <property type="evidence" value="ECO:0007669"/>
    <property type="project" value="InterPro"/>
</dbReference>
<dbReference type="PANTHER" id="PTHR12161:SF88">
    <property type="entry name" value="REGULATOR OF VPS4 ACTIVITY IN THE MVB PATHWAY PROTEIN"/>
    <property type="match status" value="1"/>
</dbReference>
<comment type="similarity">
    <text evidence="1">Belongs to the IST1 family.</text>
</comment>
<evidence type="ECO:0000313" key="2">
    <source>
        <dbReference type="Proteomes" id="UP000790787"/>
    </source>
</evidence>
<evidence type="ECO:0008006" key="4">
    <source>
        <dbReference type="Google" id="ProtNLM"/>
    </source>
</evidence>
<reference evidence="2" key="1">
    <citation type="journal article" date="2014" name="Nat. Commun.">
        <title>The tobacco genome sequence and its comparison with those of tomato and potato.</title>
        <authorList>
            <person name="Sierro N."/>
            <person name="Battey J.N."/>
            <person name="Ouadi S."/>
            <person name="Bakaher N."/>
            <person name="Bovet L."/>
            <person name="Willig A."/>
            <person name="Goepfert S."/>
            <person name="Peitsch M.C."/>
            <person name="Ivanov N.V."/>
        </authorList>
    </citation>
    <scope>NUCLEOTIDE SEQUENCE [LARGE SCALE GENOMIC DNA]</scope>
</reference>
<evidence type="ECO:0000256" key="1">
    <source>
        <dbReference type="ARBA" id="ARBA00005536"/>
    </source>
</evidence>